<dbReference type="PANTHER" id="PTHR47018:SF4">
    <property type="match status" value="1"/>
</dbReference>
<organism evidence="1 2">
    <name type="scientific">Frankliniella fusca</name>
    <dbReference type="NCBI Taxonomy" id="407009"/>
    <lineage>
        <taxon>Eukaryota</taxon>
        <taxon>Metazoa</taxon>
        <taxon>Ecdysozoa</taxon>
        <taxon>Arthropoda</taxon>
        <taxon>Hexapoda</taxon>
        <taxon>Insecta</taxon>
        <taxon>Pterygota</taxon>
        <taxon>Neoptera</taxon>
        <taxon>Paraneoptera</taxon>
        <taxon>Thysanoptera</taxon>
        <taxon>Terebrantia</taxon>
        <taxon>Thripoidea</taxon>
        <taxon>Thripidae</taxon>
        <taxon>Frankliniella</taxon>
    </lineage>
</organism>
<reference evidence="1" key="1">
    <citation type="submission" date="2021-07" db="EMBL/GenBank/DDBJ databases">
        <authorList>
            <person name="Catto M.A."/>
            <person name="Jacobson A."/>
            <person name="Kennedy G."/>
            <person name="Labadie P."/>
            <person name="Hunt B.G."/>
            <person name="Srinivasan R."/>
        </authorList>
    </citation>
    <scope>NUCLEOTIDE SEQUENCE</scope>
    <source>
        <strain evidence="1">PL_HMW_Pooled</strain>
        <tissue evidence="1">Head</tissue>
    </source>
</reference>
<keyword evidence="2" id="KW-1185">Reference proteome</keyword>
<protein>
    <recommendedName>
        <fullName evidence="3">Tesmin/TSO1-like CXC domain-containing protein</fullName>
    </recommendedName>
</protein>
<name>A0AAE1I075_9NEOP</name>
<sequence length="1490" mass="167068">MIPQFKIVNLNSADDEDFNRKRTRPVNWELCILCQEDTGKDDLVDPRKNKRSKKDDGFETLQRNLKEFDRLGKVPCVVPLSILDAGQGIKENLQQHNAQYHKECFLKCTDSKLLIAKKNNQENMLPLTPSPIPTRRSIGLGQNDFGPVCIHCGKAGTRGAPLQRVLEKGAAALATHAVNNNNTKVLVSLQGKETLCHKKCRAALTYNYASSDEKHTRTSSAEVRDESLKKVVERINSIKENMDECPVYNMADISRMYSAEMAEQGMTTPAHSSRLKSQLLEECPFLEASGTPGQTSLVRYKKDADRILRGQCSKSQISQSPIQRAADEVRKDIFAHSPKGFQDMNSAGCVPAKLINFVKLIIDGNECDENSEDATILSLAQLLYFHATKSRRNAEARRRHDTQREVPLPVYVAVKIFSETRKKQIIEKFHNLGLCISYDRLQAILREKANNSCQQYKSDGAVVPVSMELGAFTTGQIDNLDHDTSAMTSKTSFHGTVISLIQHGPRGLPRTQVLGSEFSRKGMLELPPEYIVVPPSLLDPKQSLCTQSAVAKLDLSNAAEPREQEFNWLESCRDETTIDTWPAFHSKQDTPGLYKCRTAVLPAFRDKSQSVSMMSHGLSAIMKATKFLNFSQIPCVTADQPLYALCKQIQWLQPEDFGEDKVFVMMGALHIEMAALRVVGDWLEGSGWTNALVSSGVTTTGRAESLVTVNHVTRARYAHQVTAAVLHQLKQEAFEEYCGDDPMTYEQWCDYMRKFPQFRYWDIVLSMELIVLQIVRALRTGNFLLYNEALSRIVPYFFALDHQNYARWLPVHIRDNIGLEKLHPTLWAQFMNGYFVADKTGRLFSKIGLDHAHEQLNATLKGDGGMIGLTEDPAEMLKWMVCAPEIADMCCKFEENVFKGGEHDERHHFDTNFARKLFSKDTNSLLHFFRSAGNPFSNDGPDLFNIDTRQCCDPKVIGTVMTVEELGAQQYGTFCEERLQSGKVSLHFKISKNQLPTFSRSPKTVVVDKTKAQIKSMKKDLNLFSHMWVAISNNRPTELDEFFSHENQVFPPALATIDGKMRAVSKADLVEKCLAPHATTALSTAPAVDCKIIDGAALVHMLKPGLSVVFSDFIENVFLPFIVRESKNVKRLDIVLDVYIKNSLKASTREKRGEGPRLNGLSGHTKIPGKEKEWLAFLRNSENKQDFFRLLADAISSCPSNGVELLATKGDSVVTNFNRTDMAGISPCNHEEADTRIFVHVSDAVLRGATSVLIRAMDTDIVALACSCLTQLPVLKELWVYRPTSKLHRFLPIHEICAALGPEKSRAIPAFHAFTGCDNVEGFYGIGKKTAWNALDLQPDALPALLDLSDGKINITALSDLVIAMYSPSKKYKNVDVCRRGMFSSTNRQLEAIPPTEDSLDLHIRRAAYQMQTWSQLMSAQQQLSSPLDWGYEIQDGMFKPLWRRKPQFSERSVSLTSCKCKISCKGNCSCKAIGCCDLCKCQCPKSYEN</sequence>
<reference evidence="1" key="2">
    <citation type="journal article" date="2023" name="BMC Genomics">
        <title>Pest status, molecular evolution, and epigenetic factors derived from the genome assembly of Frankliniella fusca, a thysanopteran phytovirus vector.</title>
        <authorList>
            <person name="Catto M.A."/>
            <person name="Labadie P.E."/>
            <person name="Jacobson A.L."/>
            <person name="Kennedy G.G."/>
            <person name="Srinivasan R."/>
            <person name="Hunt B.G."/>
        </authorList>
    </citation>
    <scope>NUCLEOTIDE SEQUENCE</scope>
    <source>
        <strain evidence="1">PL_HMW_Pooled</strain>
    </source>
</reference>
<dbReference type="SUPFAM" id="SSF47807">
    <property type="entry name" value="5' to 3' exonuclease, C-terminal subdomain"/>
    <property type="match status" value="1"/>
</dbReference>
<proteinExistence type="predicted"/>
<evidence type="ECO:0000313" key="1">
    <source>
        <dbReference type="EMBL" id="KAK3930613.1"/>
    </source>
</evidence>
<evidence type="ECO:0008006" key="3">
    <source>
        <dbReference type="Google" id="ProtNLM"/>
    </source>
</evidence>
<dbReference type="Proteomes" id="UP001219518">
    <property type="component" value="Unassembled WGS sequence"/>
</dbReference>
<dbReference type="InterPro" id="IPR036279">
    <property type="entry name" value="5-3_exonuclease_C_sf"/>
</dbReference>
<dbReference type="EMBL" id="JAHWGI010001412">
    <property type="protein sequence ID" value="KAK3930613.1"/>
    <property type="molecule type" value="Genomic_DNA"/>
</dbReference>
<accession>A0AAE1I075</accession>
<dbReference type="PANTHER" id="PTHR47018">
    <property type="entry name" value="CXC DOMAIN-CONTAINING PROTEIN-RELATED"/>
    <property type="match status" value="1"/>
</dbReference>
<evidence type="ECO:0000313" key="2">
    <source>
        <dbReference type="Proteomes" id="UP001219518"/>
    </source>
</evidence>
<comment type="caution">
    <text evidence="1">The sequence shown here is derived from an EMBL/GenBank/DDBJ whole genome shotgun (WGS) entry which is preliminary data.</text>
</comment>
<gene>
    <name evidence="1" type="ORF">KUF71_023969</name>
</gene>